<evidence type="ECO:0000256" key="3">
    <source>
        <dbReference type="ARBA" id="ARBA00007869"/>
    </source>
</evidence>
<evidence type="ECO:0000256" key="1">
    <source>
        <dbReference type="ARBA" id="ARBA00004090"/>
    </source>
</evidence>
<organism evidence="10 11">
    <name type="scientific">Tricholomella constricta</name>
    <dbReference type="NCBI Taxonomy" id="117010"/>
    <lineage>
        <taxon>Eukaryota</taxon>
        <taxon>Fungi</taxon>
        <taxon>Dikarya</taxon>
        <taxon>Basidiomycota</taxon>
        <taxon>Agaricomycotina</taxon>
        <taxon>Agaricomycetes</taxon>
        <taxon>Agaricomycetidae</taxon>
        <taxon>Agaricales</taxon>
        <taxon>Tricholomatineae</taxon>
        <taxon>Lyophyllaceae</taxon>
        <taxon>Tricholomella</taxon>
    </lineage>
</organism>
<evidence type="ECO:0000256" key="8">
    <source>
        <dbReference type="RuleBase" id="RU363084"/>
    </source>
</evidence>
<evidence type="ECO:0000313" key="11">
    <source>
        <dbReference type="Proteomes" id="UP000565441"/>
    </source>
</evidence>
<feature type="region of interest" description="Disordered" evidence="9">
    <location>
        <begin position="1"/>
        <end position="34"/>
    </location>
</feature>
<evidence type="ECO:0000313" key="10">
    <source>
        <dbReference type="EMBL" id="KAF5384928.1"/>
    </source>
</evidence>
<evidence type="ECO:0000256" key="5">
    <source>
        <dbReference type="ARBA" id="ARBA00022552"/>
    </source>
</evidence>
<evidence type="ECO:0000256" key="6">
    <source>
        <dbReference type="ARBA" id="ARBA00023054"/>
    </source>
</evidence>
<comment type="subcellular location">
    <subcellularLocation>
        <location evidence="2 8">Nucleus</location>
        <location evidence="2 8">Nucleolus</location>
    </subcellularLocation>
</comment>
<keyword evidence="4 8" id="KW-0690">Ribosome biogenesis</keyword>
<keyword evidence="7 8" id="KW-0539">Nucleus</keyword>
<feature type="compositionally biased region" description="Polar residues" evidence="9">
    <location>
        <begin position="7"/>
        <end position="29"/>
    </location>
</feature>
<dbReference type="GO" id="GO:0006364">
    <property type="term" value="P:rRNA processing"/>
    <property type="evidence" value="ECO:0007669"/>
    <property type="project" value="UniProtKB-UniRule"/>
</dbReference>
<dbReference type="GO" id="GO:0005730">
    <property type="term" value="C:nucleolus"/>
    <property type="evidence" value="ECO:0007669"/>
    <property type="project" value="UniProtKB-SubCell"/>
</dbReference>
<proteinExistence type="inferred from homology"/>
<comment type="function">
    <text evidence="1 8">Involved in nucleolar integrity and required for processing of the pre-rRNA for the 60S ribosome subunit.</text>
</comment>
<keyword evidence="6" id="KW-0175">Coiled coil</keyword>
<feature type="compositionally biased region" description="Basic and acidic residues" evidence="9">
    <location>
        <begin position="67"/>
        <end position="93"/>
    </location>
</feature>
<protein>
    <recommendedName>
        <fullName evidence="8">rRNA-processing protein</fullName>
    </recommendedName>
</protein>
<dbReference type="EMBL" id="JAACJP010000004">
    <property type="protein sequence ID" value="KAF5384928.1"/>
    <property type="molecule type" value="Genomic_DNA"/>
</dbReference>
<name>A0A8H5HKC7_9AGAR</name>
<dbReference type="Proteomes" id="UP000565441">
    <property type="component" value="Unassembled WGS sequence"/>
</dbReference>
<dbReference type="OrthoDB" id="277961at2759"/>
<evidence type="ECO:0000256" key="2">
    <source>
        <dbReference type="ARBA" id="ARBA00004604"/>
    </source>
</evidence>
<dbReference type="InterPro" id="IPR005579">
    <property type="entry name" value="Cgr1-like"/>
</dbReference>
<dbReference type="AlphaFoldDB" id="A0A8H5HKC7"/>
<comment type="similarity">
    <text evidence="3 8">Belongs to the CGR1 family.</text>
</comment>
<feature type="compositionally biased region" description="Basic residues" evidence="9">
    <location>
        <begin position="95"/>
        <end position="115"/>
    </location>
</feature>
<evidence type="ECO:0000256" key="4">
    <source>
        <dbReference type="ARBA" id="ARBA00022517"/>
    </source>
</evidence>
<comment type="caution">
    <text evidence="10">The sequence shown here is derived from an EMBL/GenBank/DDBJ whole genome shotgun (WGS) entry which is preliminary data.</text>
</comment>
<gene>
    <name evidence="10" type="ORF">D9615_001407</name>
</gene>
<sequence>MVPVPLASSSNGRVSGKSWKSQKSPTVRSQLPDGVKTKNWEDRMRKTQQALAIKKLQTELREEKQAEIQRRRQVTHERKKAAEERQRLEEAKAKMGARKAARLRRRAGRTKKING</sequence>
<evidence type="ECO:0000256" key="9">
    <source>
        <dbReference type="SAM" id="MobiDB-lite"/>
    </source>
</evidence>
<dbReference type="Pfam" id="PF03879">
    <property type="entry name" value="Cgr1"/>
    <property type="match status" value="1"/>
</dbReference>
<keyword evidence="5 8" id="KW-0698">rRNA processing</keyword>
<accession>A0A8H5HKC7</accession>
<evidence type="ECO:0000256" key="7">
    <source>
        <dbReference type="ARBA" id="ARBA00023242"/>
    </source>
</evidence>
<reference evidence="10 11" key="1">
    <citation type="journal article" date="2020" name="ISME J.">
        <title>Uncovering the hidden diversity of litter-decomposition mechanisms in mushroom-forming fungi.</title>
        <authorList>
            <person name="Floudas D."/>
            <person name="Bentzer J."/>
            <person name="Ahren D."/>
            <person name="Johansson T."/>
            <person name="Persson P."/>
            <person name="Tunlid A."/>
        </authorList>
    </citation>
    <scope>NUCLEOTIDE SEQUENCE [LARGE SCALE GENOMIC DNA]</scope>
    <source>
        <strain evidence="10 11">CBS 661.87</strain>
    </source>
</reference>
<feature type="region of interest" description="Disordered" evidence="9">
    <location>
        <begin position="67"/>
        <end position="115"/>
    </location>
</feature>
<keyword evidence="11" id="KW-1185">Reference proteome</keyword>